<organism evidence="2 3">
    <name type="scientific">Aspergillus cavernicola</name>
    <dbReference type="NCBI Taxonomy" id="176166"/>
    <lineage>
        <taxon>Eukaryota</taxon>
        <taxon>Fungi</taxon>
        <taxon>Dikarya</taxon>
        <taxon>Ascomycota</taxon>
        <taxon>Pezizomycotina</taxon>
        <taxon>Eurotiomycetes</taxon>
        <taxon>Eurotiomycetidae</taxon>
        <taxon>Eurotiales</taxon>
        <taxon>Aspergillaceae</taxon>
        <taxon>Aspergillus</taxon>
        <taxon>Aspergillus subgen. Nidulantes</taxon>
    </lineage>
</organism>
<keyword evidence="3" id="KW-1185">Reference proteome</keyword>
<evidence type="ECO:0000313" key="2">
    <source>
        <dbReference type="EMBL" id="KAL2810502.1"/>
    </source>
</evidence>
<dbReference type="EMBL" id="JBFXLS010000346">
    <property type="protein sequence ID" value="KAL2810502.1"/>
    <property type="molecule type" value="Genomic_DNA"/>
</dbReference>
<gene>
    <name evidence="2" type="ORF">BDW59DRAFT_168127</name>
</gene>
<comment type="caution">
    <text evidence="2">The sequence shown here is derived from an EMBL/GenBank/DDBJ whole genome shotgun (WGS) entry which is preliminary data.</text>
</comment>
<evidence type="ECO:0000313" key="3">
    <source>
        <dbReference type="Proteomes" id="UP001610335"/>
    </source>
</evidence>
<dbReference type="Proteomes" id="UP001610335">
    <property type="component" value="Unassembled WGS sequence"/>
</dbReference>
<evidence type="ECO:0000256" key="1">
    <source>
        <dbReference type="SAM" id="MobiDB-lite"/>
    </source>
</evidence>
<feature type="compositionally biased region" description="Basic and acidic residues" evidence="1">
    <location>
        <begin position="57"/>
        <end position="68"/>
    </location>
</feature>
<name>A0ABR4H4W6_9EURO</name>
<proteinExistence type="predicted"/>
<accession>A0ABR4H4W6</accession>
<sequence>MEEFNKLVRDIEVETHQDQLSTPGTSMEIDEEEVDSYGVFDSIDYLVQTAQSALDLEKTQDKGVKEPEENYPTPPYGSPNHLAALLAAPYRLNNTVSQEISNEYFDNPTNQKA</sequence>
<reference evidence="2 3" key="1">
    <citation type="submission" date="2024-07" db="EMBL/GenBank/DDBJ databases">
        <title>Section-level genome sequencing and comparative genomics of Aspergillus sections Usti and Cavernicolus.</title>
        <authorList>
            <consortium name="Lawrence Berkeley National Laboratory"/>
            <person name="Nybo J.L."/>
            <person name="Vesth T.C."/>
            <person name="Theobald S."/>
            <person name="Frisvad J.C."/>
            <person name="Larsen T.O."/>
            <person name="Kjaerboelling I."/>
            <person name="Rothschild-Mancinelli K."/>
            <person name="Lyhne E.K."/>
            <person name="Kogle M.E."/>
            <person name="Barry K."/>
            <person name="Clum A."/>
            <person name="Na H."/>
            <person name="Ledsgaard L."/>
            <person name="Lin J."/>
            <person name="Lipzen A."/>
            <person name="Kuo A."/>
            <person name="Riley R."/>
            <person name="Mondo S."/>
            <person name="LaButti K."/>
            <person name="Haridas S."/>
            <person name="Pangalinan J."/>
            <person name="Salamov A.A."/>
            <person name="Simmons B.A."/>
            <person name="Magnuson J.K."/>
            <person name="Chen J."/>
            <person name="Drula E."/>
            <person name="Henrissat B."/>
            <person name="Wiebenga A."/>
            <person name="Lubbers R.J."/>
            <person name="Gomes A.C."/>
            <person name="Makela M.R."/>
            <person name="Stajich J."/>
            <person name="Grigoriev I.V."/>
            <person name="Mortensen U.H."/>
            <person name="De vries R.P."/>
            <person name="Baker S.E."/>
            <person name="Andersen M.R."/>
        </authorList>
    </citation>
    <scope>NUCLEOTIDE SEQUENCE [LARGE SCALE GENOMIC DNA]</scope>
    <source>
        <strain evidence="2 3">CBS 600.67</strain>
    </source>
</reference>
<feature type="region of interest" description="Disordered" evidence="1">
    <location>
        <begin position="57"/>
        <end position="80"/>
    </location>
</feature>
<protein>
    <submittedName>
        <fullName evidence="2">Uncharacterized protein</fullName>
    </submittedName>
</protein>